<keyword evidence="5" id="KW-1185">Reference proteome</keyword>
<dbReference type="SMART" id="SM00062">
    <property type="entry name" value="PBPb"/>
    <property type="match status" value="1"/>
</dbReference>
<gene>
    <name evidence="4" type="ORF">OS242_11825</name>
</gene>
<evidence type="ECO:0000256" key="1">
    <source>
        <dbReference type="ARBA" id="ARBA00022729"/>
    </source>
</evidence>
<name>A0ABT3X162_9BACL</name>
<protein>
    <submittedName>
        <fullName evidence="4">Amino acid ABC transporter substrate-binding protein</fullName>
    </submittedName>
</protein>
<proteinExistence type="predicted"/>
<dbReference type="Proteomes" id="UP001208017">
    <property type="component" value="Unassembled WGS sequence"/>
</dbReference>
<feature type="chain" id="PRO_5046901304" evidence="2">
    <location>
        <begin position="24"/>
        <end position="274"/>
    </location>
</feature>
<reference evidence="4 5" key="1">
    <citation type="submission" date="2022-11" db="EMBL/GenBank/DDBJ databases">
        <title>Study of microbial diversity in lake waters.</title>
        <authorList>
            <person name="Zhang J."/>
        </authorList>
    </citation>
    <scope>NUCLEOTIDE SEQUENCE [LARGE SCALE GENOMIC DNA]</scope>
    <source>
        <strain evidence="4 5">DT12</strain>
    </source>
</reference>
<dbReference type="Pfam" id="PF00497">
    <property type="entry name" value="SBP_bac_3"/>
    <property type="match status" value="1"/>
</dbReference>
<dbReference type="PROSITE" id="PS51257">
    <property type="entry name" value="PROKAR_LIPOPROTEIN"/>
    <property type="match status" value="1"/>
</dbReference>
<evidence type="ECO:0000313" key="5">
    <source>
        <dbReference type="Proteomes" id="UP001208017"/>
    </source>
</evidence>
<dbReference type="InterPro" id="IPR001638">
    <property type="entry name" value="Solute-binding_3/MltF_N"/>
</dbReference>
<keyword evidence="1 2" id="KW-0732">Signal</keyword>
<dbReference type="PANTHER" id="PTHR35936">
    <property type="entry name" value="MEMBRANE-BOUND LYTIC MUREIN TRANSGLYCOSYLASE F"/>
    <property type="match status" value="1"/>
</dbReference>
<organism evidence="4 5">
    <name type="scientific">Tumebacillus lacus</name>
    <dbReference type="NCBI Taxonomy" id="2995335"/>
    <lineage>
        <taxon>Bacteria</taxon>
        <taxon>Bacillati</taxon>
        <taxon>Bacillota</taxon>
        <taxon>Bacilli</taxon>
        <taxon>Bacillales</taxon>
        <taxon>Alicyclobacillaceae</taxon>
        <taxon>Tumebacillus</taxon>
    </lineage>
</organism>
<dbReference type="RefSeq" id="WP_267151902.1">
    <property type="nucleotide sequence ID" value="NZ_JAPMLT010000005.1"/>
</dbReference>
<dbReference type="PANTHER" id="PTHR35936:SF34">
    <property type="entry name" value="ABC TRANSPORTER EXTRACELLULAR-BINDING PROTEIN YCKB-RELATED"/>
    <property type="match status" value="1"/>
</dbReference>
<comment type="caution">
    <text evidence="4">The sequence shown here is derived from an EMBL/GenBank/DDBJ whole genome shotgun (WGS) entry which is preliminary data.</text>
</comment>
<dbReference type="EMBL" id="JAPMLT010000005">
    <property type="protein sequence ID" value="MCX7570654.1"/>
    <property type="molecule type" value="Genomic_DNA"/>
</dbReference>
<dbReference type="Gene3D" id="3.40.190.10">
    <property type="entry name" value="Periplasmic binding protein-like II"/>
    <property type="match status" value="2"/>
</dbReference>
<evidence type="ECO:0000256" key="2">
    <source>
        <dbReference type="SAM" id="SignalP"/>
    </source>
</evidence>
<evidence type="ECO:0000313" key="4">
    <source>
        <dbReference type="EMBL" id="MCX7570654.1"/>
    </source>
</evidence>
<evidence type="ECO:0000259" key="3">
    <source>
        <dbReference type="SMART" id="SM00062"/>
    </source>
</evidence>
<dbReference type="SUPFAM" id="SSF53850">
    <property type="entry name" value="Periplasmic binding protein-like II"/>
    <property type="match status" value="1"/>
</dbReference>
<dbReference type="CDD" id="cd13711">
    <property type="entry name" value="PBP2_Ngo0372_TcyA"/>
    <property type="match status" value="1"/>
</dbReference>
<feature type="signal peptide" evidence="2">
    <location>
        <begin position="1"/>
        <end position="23"/>
    </location>
</feature>
<accession>A0ABT3X162</accession>
<sequence>MKTFKKLTSLLAIPLVLSLAVSACGTDSSKNGEGTQGAAPANLYEQIKKDGKIKIGTEGTYAPFTFHDASGKLTGFDVEIAEEVSKRLGVTPEFIETQWDGMFAGLDSKRFDMIVNEVGIRPDRQEKYDFSDSYIVSKAVLITHKDNADIKSFADLKGKKSAQSLTSNLTDIAKSNGAEIVGTEGFNQAIDLLASKRVDATVNDGLSYLDLKKQKPDAPIKVVAEHDQAAPNGIMFRKGNKELVDAVNKALADMKADGSYLKISEKWFGADVSK</sequence>
<feature type="domain" description="Solute-binding protein family 3/N-terminal" evidence="3">
    <location>
        <begin position="52"/>
        <end position="271"/>
    </location>
</feature>